<evidence type="ECO:0000313" key="4">
    <source>
        <dbReference type="EMBL" id="MBB6646140.1"/>
    </source>
</evidence>
<accession>A0A7J9SGT3</accession>
<dbReference type="Gene3D" id="3.20.20.100">
    <property type="entry name" value="NADP-dependent oxidoreductase domain"/>
    <property type="match status" value="1"/>
</dbReference>
<dbReference type="InterPro" id="IPR050523">
    <property type="entry name" value="AKR_Detox_Biosynth"/>
</dbReference>
<sequence length="325" mass="36535">MEYTTLGDTGTTVSKVCLGCMSFGDPDWREWVLGPEAGQELIDRAIELGVNFFDTANLYSLGGSERVLGDALAEYDRDKFVVASKVFHPMDEEDPNSQGLSRKAVEQELDNSLDRLGMDTLDLLQIHRWDYDTPIERTMRTLDAAVDRGKTRYLGASSMWAHQFAEAQHIADREGLTPFSTMQNHYNLLYREEEREMLPLCDEQNVGVIPWSPLARGRLARPHEEAQATTRGETDQHAIRHPYLEGGGPDVNERVEELAAEKGVKMAQIGLAWLFEKEIVDAPIVGTTSVEHLEDAVEALSIDLSDSEVEYLEEPYRPVRVAGHE</sequence>
<dbReference type="PANTHER" id="PTHR43364:SF4">
    <property type="entry name" value="NAD(P)-LINKED OXIDOREDUCTASE SUPERFAMILY PROTEIN"/>
    <property type="match status" value="1"/>
</dbReference>
<dbReference type="EMBL" id="JACKXD010000002">
    <property type="protein sequence ID" value="MBB6646140.1"/>
    <property type="molecule type" value="Genomic_DNA"/>
</dbReference>
<feature type="region of interest" description="Disordered" evidence="2">
    <location>
        <begin position="224"/>
        <end position="250"/>
    </location>
</feature>
<name>A0A7J9SGT3_9EURY</name>
<evidence type="ECO:0000256" key="2">
    <source>
        <dbReference type="SAM" id="MobiDB-lite"/>
    </source>
</evidence>
<dbReference type="CDD" id="cd19079">
    <property type="entry name" value="AKR_EcYajO-like"/>
    <property type="match status" value="1"/>
</dbReference>
<dbReference type="GO" id="GO:0005829">
    <property type="term" value="C:cytosol"/>
    <property type="evidence" value="ECO:0007669"/>
    <property type="project" value="UniProtKB-ARBA"/>
</dbReference>
<proteinExistence type="predicted"/>
<dbReference type="AlphaFoldDB" id="A0A7J9SGT3"/>
<dbReference type="InterPro" id="IPR023210">
    <property type="entry name" value="NADP_OxRdtase_dom"/>
</dbReference>
<dbReference type="SUPFAM" id="SSF51430">
    <property type="entry name" value="NAD(P)-linked oxidoreductase"/>
    <property type="match status" value="1"/>
</dbReference>
<dbReference type="Pfam" id="PF00248">
    <property type="entry name" value="Aldo_ket_red"/>
    <property type="match status" value="1"/>
</dbReference>
<comment type="caution">
    <text evidence="4">The sequence shown here is derived from an EMBL/GenBank/DDBJ whole genome shotgun (WGS) entry which is preliminary data.</text>
</comment>
<evidence type="ECO:0000313" key="5">
    <source>
        <dbReference type="Proteomes" id="UP000546257"/>
    </source>
</evidence>
<feature type="compositionally biased region" description="Basic and acidic residues" evidence="2">
    <location>
        <begin position="224"/>
        <end position="238"/>
    </location>
</feature>
<dbReference type="FunFam" id="3.20.20.100:FF:000004">
    <property type="entry name" value="Oxidoreductase, aldo/keto reductase"/>
    <property type="match status" value="1"/>
</dbReference>
<feature type="domain" description="NADP-dependent oxidoreductase" evidence="3">
    <location>
        <begin position="15"/>
        <end position="314"/>
    </location>
</feature>
<dbReference type="Proteomes" id="UP000546257">
    <property type="component" value="Unassembled WGS sequence"/>
</dbReference>
<gene>
    <name evidence="4" type="ORF">H5V44_07540</name>
</gene>
<organism evidence="4 5">
    <name type="scientific">Halobellus ruber</name>
    <dbReference type="NCBI Taxonomy" id="2761102"/>
    <lineage>
        <taxon>Archaea</taxon>
        <taxon>Methanobacteriati</taxon>
        <taxon>Methanobacteriota</taxon>
        <taxon>Stenosarchaea group</taxon>
        <taxon>Halobacteria</taxon>
        <taxon>Halobacteriales</taxon>
        <taxon>Haloferacaceae</taxon>
        <taxon>Halobellus</taxon>
    </lineage>
</organism>
<dbReference type="InterPro" id="IPR036812">
    <property type="entry name" value="NAD(P)_OxRdtase_dom_sf"/>
</dbReference>
<evidence type="ECO:0000256" key="1">
    <source>
        <dbReference type="ARBA" id="ARBA00023002"/>
    </source>
</evidence>
<dbReference type="GO" id="GO:0016491">
    <property type="term" value="F:oxidoreductase activity"/>
    <property type="evidence" value="ECO:0007669"/>
    <property type="project" value="UniProtKB-KW"/>
</dbReference>
<dbReference type="PANTHER" id="PTHR43364">
    <property type="entry name" value="NADH-SPECIFIC METHYLGLYOXAL REDUCTASE-RELATED"/>
    <property type="match status" value="1"/>
</dbReference>
<reference evidence="4 5" key="1">
    <citation type="submission" date="2020-08" db="EMBL/GenBank/DDBJ databases">
        <authorList>
            <person name="Seo M.-J."/>
        </authorList>
    </citation>
    <scope>NUCLEOTIDE SEQUENCE [LARGE SCALE GENOMIC DNA]</scope>
    <source>
        <strain evidence="4 5">MBLA0160</strain>
    </source>
</reference>
<keyword evidence="1" id="KW-0560">Oxidoreductase</keyword>
<evidence type="ECO:0000259" key="3">
    <source>
        <dbReference type="Pfam" id="PF00248"/>
    </source>
</evidence>
<dbReference type="RefSeq" id="WP_185192495.1">
    <property type="nucleotide sequence ID" value="NZ_JACKXD010000002.1"/>
</dbReference>
<keyword evidence="5" id="KW-1185">Reference proteome</keyword>
<protein>
    <submittedName>
        <fullName evidence="4">Aldo/keto reductase</fullName>
    </submittedName>
</protein>